<protein>
    <recommendedName>
        <fullName evidence="3">NudC domain-containing protein 1</fullName>
    </recommendedName>
</protein>
<evidence type="ECO:0000259" key="7">
    <source>
        <dbReference type="PROSITE" id="PS51203"/>
    </source>
</evidence>
<evidence type="ECO:0000256" key="2">
    <source>
        <dbReference type="ARBA" id="ARBA00004496"/>
    </source>
</evidence>
<dbReference type="GO" id="GO:0005737">
    <property type="term" value="C:cytoplasm"/>
    <property type="evidence" value="ECO:0007669"/>
    <property type="project" value="UniProtKB-SubCell"/>
</dbReference>
<dbReference type="VEuPathDB" id="CryptoDB:Cvel_10859"/>
<keyword evidence="6" id="KW-0732">Signal</keyword>
<keyword evidence="5" id="KW-0539">Nucleus</keyword>
<proteinExistence type="predicted"/>
<organism evidence="8">
    <name type="scientific">Chromera velia CCMP2878</name>
    <dbReference type="NCBI Taxonomy" id="1169474"/>
    <lineage>
        <taxon>Eukaryota</taxon>
        <taxon>Sar</taxon>
        <taxon>Alveolata</taxon>
        <taxon>Colpodellida</taxon>
        <taxon>Chromeraceae</taxon>
        <taxon>Chromera</taxon>
    </lineage>
</organism>
<sequence length="1135" mass="131435">MRALQAPAWLVSVCLLVCAHGVGFNRLGGSRSLCFMNPCPVRGLQKSFLSMSSKCCGLTTGATAPRLLGSFRLVRGKASAVSPSPFWSRGGRRRQGIDTRRDVLVARGFGCTEYYSWKETDSEMDIRVKLPQETNVDNIVCDIGKDWIYVRLKTAEEPIIRGQSKGLIRVHDSFWSVSREPEFLMLNMRLQKRDSRVEWGGVIEGDQPMSIAYDELSGETPDVKRPGDARIEPRQVLWHETFKRLSGTDVLNWLCTWSQRTSFRAEDVGIPKLRIGVFPKETDEGLSLRFDSPGKESIELWVAQWRENEEHWPPGAELVVMRGDNVTGLHGKFGRDMAAILQDGESRILRKLQQDVKGLTPRDSWELYKIEEQGQGNQTRVRNRVFDKAGRELPRRPGQLMPAPKTETEKKALKAAYASSAGVQEMDYEWQTGEDTRERAESLVPEEETDWENFFVSETEKAIGPEGLGENYTDVEIARGKLSDFRSEYEKDREKLQTIKNIRALNEAQELKDLQAANRTRARTVEELRAEKNLAILKEREEFGEDGANLPVTDWDPEDITRLPPFLHNLTVEERKKFKTEAMRSLTERFEGVLDDRPRLPSFEQFNEGSRVHANLSNAEMSDVWAQARSQCSEKNLNQTLDPLLLKQRQRYDDWKSSIAGPSENPSAGEQIMAGPYKAHSSGWYQINAATVTHAENSMPPGQPKSVEDLVAMRLRGMSGEAREQKREEILRDAVLVDRMVDDLYECTDKMMFDQLCEDYKPIMLEEHYVLLLQHKLAHEPPKTDREKALLKRLNEFAVKQLETLELMWAQNEQDQMRKIQIFCEQAVEDDTQMTRLAEKMRPMLDSAFFQYLQYAMELEKTNIRGRGINPELQPSYWLMILTIIHKGCSNLYEREVHQTVQWIGRILTQDPQLVRRRMLEYTIALMPKGDWMQFRKLCMNIAAWYDHVPAEENPHSYLHERVRQLRYDINELLPEWFIMGMMTESDKEVMEDNIKQVPVLWGPELREGQRLQKIQKLGSYMELPQVFKKGENNAEDDAKYRMWMMEDQKKELEFVRKKMEQYKRNPSPENLFAVDDSSSPAVLKMGDMPEEERNAAIAHQQKFIEKGGDLNRFGQEDPMKEYYKEYSKWEKEGA</sequence>
<evidence type="ECO:0000256" key="4">
    <source>
        <dbReference type="ARBA" id="ARBA00022490"/>
    </source>
</evidence>
<dbReference type="PROSITE" id="PS51203">
    <property type="entry name" value="CS"/>
    <property type="match status" value="1"/>
</dbReference>
<reference evidence="8" key="1">
    <citation type="submission" date="2014-11" db="EMBL/GenBank/DDBJ databases">
        <authorList>
            <person name="Otto D Thomas"/>
            <person name="Naeem Raeece"/>
        </authorList>
    </citation>
    <scope>NUCLEOTIDE SEQUENCE</scope>
</reference>
<dbReference type="GO" id="GO:0005634">
    <property type="term" value="C:nucleus"/>
    <property type="evidence" value="ECO:0007669"/>
    <property type="project" value="UniProtKB-SubCell"/>
</dbReference>
<feature type="domain" description="CS" evidence="7">
    <location>
        <begin position="110"/>
        <end position="203"/>
    </location>
</feature>
<evidence type="ECO:0000256" key="3">
    <source>
        <dbReference type="ARBA" id="ARBA00018915"/>
    </source>
</evidence>
<dbReference type="SUPFAM" id="SSF49764">
    <property type="entry name" value="HSP20-like chaperones"/>
    <property type="match status" value="1"/>
</dbReference>
<comment type="subcellular location">
    <subcellularLocation>
        <location evidence="2">Cytoplasm</location>
    </subcellularLocation>
    <subcellularLocation>
        <location evidence="1">Nucleus</location>
    </subcellularLocation>
</comment>
<dbReference type="PANTHER" id="PTHR21664:SF1">
    <property type="entry name" value="NUDC DOMAIN-CONTAINING PROTEIN 1"/>
    <property type="match status" value="1"/>
</dbReference>
<dbReference type="PANTHER" id="PTHR21664">
    <property type="entry name" value="CHRONIC MYELOGENOUS LEUKEMIA TUMOR ANTIGEN 66"/>
    <property type="match status" value="1"/>
</dbReference>
<accession>A0A0G4I482</accession>
<evidence type="ECO:0000256" key="1">
    <source>
        <dbReference type="ARBA" id="ARBA00004123"/>
    </source>
</evidence>
<dbReference type="AlphaFoldDB" id="A0A0G4I482"/>
<evidence type="ECO:0000256" key="5">
    <source>
        <dbReference type="ARBA" id="ARBA00023242"/>
    </source>
</evidence>
<feature type="signal peptide" evidence="6">
    <location>
        <begin position="1"/>
        <end position="21"/>
    </location>
</feature>
<feature type="chain" id="PRO_5005192576" description="NudC domain-containing protein 1" evidence="6">
    <location>
        <begin position="22"/>
        <end position="1135"/>
    </location>
</feature>
<dbReference type="Gene3D" id="2.60.40.790">
    <property type="match status" value="1"/>
</dbReference>
<dbReference type="Pfam" id="PF04969">
    <property type="entry name" value="CS"/>
    <property type="match status" value="1"/>
</dbReference>
<gene>
    <name evidence="8" type="ORF">Cvel_10859</name>
</gene>
<dbReference type="PhylomeDB" id="A0A0G4I482"/>
<evidence type="ECO:0000313" key="8">
    <source>
        <dbReference type="EMBL" id="CEM51788.1"/>
    </source>
</evidence>
<dbReference type="InterPro" id="IPR007052">
    <property type="entry name" value="CS_dom"/>
</dbReference>
<dbReference type="InterPro" id="IPR008978">
    <property type="entry name" value="HSP20-like_chaperone"/>
</dbReference>
<dbReference type="InterPro" id="IPR037895">
    <property type="entry name" value="NUDCD1"/>
</dbReference>
<name>A0A0G4I482_9ALVE</name>
<keyword evidence="4" id="KW-0963">Cytoplasm</keyword>
<evidence type="ECO:0000256" key="6">
    <source>
        <dbReference type="SAM" id="SignalP"/>
    </source>
</evidence>
<dbReference type="EMBL" id="CDMZ01005052">
    <property type="protein sequence ID" value="CEM51788.1"/>
    <property type="molecule type" value="Genomic_DNA"/>
</dbReference>